<proteinExistence type="inferred from homology"/>
<dbReference type="InterPro" id="IPR011053">
    <property type="entry name" value="Single_hybrid_motif"/>
</dbReference>
<dbReference type="Pfam" id="PF01597">
    <property type="entry name" value="GCV_H"/>
    <property type="match status" value="1"/>
</dbReference>
<feature type="compositionally biased region" description="Acidic residues" evidence="4">
    <location>
        <begin position="236"/>
        <end position="246"/>
    </location>
</feature>
<feature type="compositionally biased region" description="Basic and acidic residues" evidence="4">
    <location>
        <begin position="215"/>
        <end position="234"/>
    </location>
</feature>
<feature type="region of interest" description="Disordered" evidence="4">
    <location>
        <begin position="208"/>
        <end position="246"/>
    </location>
</feature>
<evidence type="ECO:0000256" key="3">
    <source>
        <dbReference type="ARBA" id="ARBA00030463"/>
    </source>
</evidence>
<dbReference type="InterPro" id="IPR033753">
    <property type="entry name" value="GCV_H/Fam206"/>
</dbReference>
<dbReference type="GO" id="GO:0030833">
    <property type="term" value="P:regulation of actin filament polymerization"/>
    <property type="evidence" value="ECO:0007669"/>
    <property type="project" value="TreeGrafter"/>
</dbReference>
<evidence type="ECO:0000256" key="4">
    <source>
        <dbReference type="SAM" id="MobiDB-lite"/>
    </source>
</evidence>
<dbReference type="PANTHER" id="PTHR13651:SF0">
    <property type="entry name" value="PROTEIN ABITRAM"/>
    <property type="match status" value="1"/>
</dbReference>
<dbReference type="InterPro" id="IPR039169">
    <property type="entry name" value="Abitram"/>
</dbReference>
<evidence type="ECO:0000256" key="2">
    <source>
        <dbReference type="ARBA" id="ARBA00019325"/>
    </source>
</evidence>
<protein>
    <recommendedName>
        <fullName evidence="2">Protein Abitram</fullName>
    </recommendedName>
    <alternativeName>
        <fullName evidence="3">Actin-binding transcription modulator</fullName>
    </alternativeName>
</protein>
<dbReference type="GO" id="GO:0048813">
    <property type="term" value="P:dendrite morphogenesis"/>
    <property type="evidence" value="ECO:0007669"/>
    <property type="project" value="TreeGrafter"/>
</dbReference>
<dbReference type="EMBL" id="JAWQEG010002765">
    <property type="protein sequence ID" value="KAK3869873.1"/>
    <property type="molecule type" value="Genomic_DNA"/>
</dbReference>
<organism evidence="5 6">
    <name type="scientific">Petrolisthes cinctipes</name>
    <name type="common">Flat porcelain crab</name>
    <dbReference type="NCBI Taxonomy" id="88211"/>
    <lineage>
        <taxon>Eukaryota</taxon>
        <taxon>Metazoa</taxon>
        <taxon>Ecdysozoa</taxon>
        <taxon>Arthropoda</taxon>
        <taxon>Crustacea</taxon>
        <taxon>Multicrustacea</taxon>
        <taxon>Malacostraca</taxon>
        <taxon>Eumalacostraca</taxon>
        <taxon>Eucarida</taxon>
        <taxon>Decapoda</taxon>
        <taxon>Pleocyemata</taxon>
        <taxon>Anomura</taxon>
        <taxon>Galatheoidea</taxon>
        <taxon>Porcellanidae</taxon>
        <taxon>Petrolisthes</taxon>
    </lineage>
</organism>
<dbReference type="GO" id="GO:0051489">
    <property type="term" value="P:regulation of filopodium assembly"/>
    <property type="evidence" value="ECO:0007669"/>
    <property type="project" value="TreeGrafter"/>
</dbReference>
<dbReference type="GO" id="GO:0003785">
    <property type="term" value="F:actin monomer binding"/>
    <property type="evidence" value="ECO:0007669"/>
    <property type="project" value="TreeGrafter"/>
</dbReference>
<evidence type="ECO:0000313" key="6">
    <source>
        <dbReference type="Proteomes" id="UP001286313"/>
    </source>
</evidence>
<name>A0AAE1KDV3_PETCI</name>
<comment type="similarity">
    <text evidence="1">Belongs to the ABITRAM family.</text>
</comment>
<dbReference type="PANTHER" id="PTHR13651">
    <property type="entry name" value="PROTEIN ABITRAM"/>
    <property type="match status" value="1"/>
</dbReference>
<dbReference type="GO" id="GO:0005634">
    <property type="term" value="C:nucleus"/>
    <property type="evidence" value="ECO:0007669"/>
    <property type="project" value="TreeGrafter"/>
</dbReference>
<dbReference type="GO" id="GO:0051015">
    <property type="term" value="F:actin filament binding"/>
    <property type="evidence" value="ECO:0007669"/>
    <property type="project" value="TreeGrafter"/>
</dbReference>
<dbReference type="SUPFAM" id="SSF51230">
    <property type="entry name" value="Single hybrid motif"/>
    <property type="match status" value="1"/>
</dbReference>
<reference evidence="5" key="1">
    <citation type="submission" date="2023-10" db="EMBL/GenBank/DDBJ databases">
        <title>Genome assemblies of two species of porcelain crab, Petrolisthes cinctipes and Petrolisthes manimaculis (Anomura: Porcellanidae).</title>
        <authorList>
            <person name="Angst P."/>
        </authorList>
    </citation>
    <scope>NUCLEOTIDE SEQUENCE</scope>
    <source>
        <strain evidence="5">PB745_01</strain>
        <tissue evidence="5">Gill</tissue>
    </source>
</reference>
<evidence type="ECO:0000313" key="5">
    <source>
        <dbReference type="EMBL" id="KAK3869873.1"/>
    </source>
</evidence>
<dbReference type="AlphaFoldDB" id="A0AAE1KDV3"/>
<dbReference type="GO" id="GO:0030425">
    <property type="term" value="C:dendrite"/>
    <property type="evidence" value="ECO:0007669"/>
    <property type="project" value="TreeGrafter"/>
</dbReference>
<gene>
    <name evidence="5" type="ORF">Pcinc_024852</name>
</gene>
<keyword evidence="6" id="KW-1185">Reference proteome</keyword>
<dbReference type="GO" id="GO:0032433">
    <property type="term" value="C:filopodium tip"/>
    <property type="evidence" value="ECO:0007669"/>
    <property type="project" value="TreeGrafter"/>
</dbReference>
<evidence type="ECO:0000256" key="1">
    <source>
        <dbReference type="ARBA" id="ARBA00010764"/>
    </source>
</evidence>
<dbReference type="Gene3D" id="2.40.50.100">
    <property type="match status" value="1"/>
</dbReference>
<comment type="caution">
    <text evidence="5">The sequence shown here is derived from an EMBL/GenBank/DDBJ whole genome shotgun (WGS) entry which is preliminary data.</text>
</comment>
<accession>A0AAE1KDV3</accession>
<dbReference type="Proteomes" id="UP001286313">
    <property type="component" value="Unassembled WGS sequence"/>
</dbReference>
<dbReference type="GO" id="GO:0030027">
    <property type="term" value="C:lamellipodium"/>
    <property type="evidence" value="ECO:0007669"/>
    <property type="project" value="TreeGrafter"/>
</dbReference>
<sequence length="412" mass="43802">MEGVTSPIEESVEMTHTYPSVTERYFTKYYYIPKERKRHEALTAGGGEVVVGGDDERCGGVGGELGGDEERCGGVGGDDERCGGVVGDEERCVGVGREVGVDNRCVGVGGDGMGQNERCGGSAVRGEVGGGGARQNERCVGVEGEVGGDARCGGVGGGGEGQNKRCGGSAVVGGGVGGEGGDNCKDVKILNNDNVEFNNDNGCKNIKSLNNDNKNTNEDKNNFEDKNDKKKSSNDDINETFDEEKEPTEMICDTECSVAKRGAALDSSGHVCVMVHSNKLCLVTLSHKHPIIAQHKEIIQVSYEVGKFNRLDNRVSGKGKRGAQMIGPQSPVCIITCGDDTRYSIMAGVHGKLVEVNERLLTNPSLVTERPDAEGYLAVVLPPLRNAENVTTRLLNEEQYQELLISGEKVRG</sequence>